<dbReference type="AlphaFoldDB" id="A0AA37XEY0"/>
<evidence type="ECO:0000313" key="3">
    <source>
        <dbReference type="EMBL" id="GMA31997.1"/>
    </source>
</evidence>
<dbReference type="GO" id="GO:0070967">
    <property type="term" value="F:coenzyme F420 binding"/>
    <property type="evidence" value="ECO:0007669"/>
    <property type="project" value="TreeGrafter"/>
</dbReference>
<dbReference type="RefSeq" id="WP_284250716.1">
    <property type="nucleotide sequence ID" value="NZ_BSUM01000001.1"/>
</dbReference>
<dbReference type="GO" id="GO:0016627">
    <property type="term" value="F:oxidoreductase activity, acting on the CH-CH group of donors"/>
    <property type="evidence" value="ECO:0007669"/>
    <property type="project" value="TreeGrafter"/>
</dbReference>
<evidence type="ECO:0000256" key="1">
    <source>
        <dbReference type="ARBA" id="ARBA00023002"/>
    </source>
</evidence>
<evidence type="ECO:0000313" key="4">
    <source>
        <dbReference type="Proteomes" id="UP001157161"/>
    </source>
</evidence>
<proteinExistence type="predicted"/>
<feature type="domain" description="Pyridoxamine 5'-phosphate oxidase N-terminal" evidence="2">
    <location>
        <begin position="19"/>
        <end position="126"/>
    </location>
</feature>
<dbReference type="Gene3D" id="2.30.110.10">
    <property type="entry name" value="Electron Transport, Fmn-binding Protein, Chain A"/>
    <property type="match status" value="1"/>
</dbReference>
<dbReference type="PANTHER" id="PTHR35176:SF1">
    <property type="entry name" value="F420H(2)-DEPENDENT BILIVERDIN REDUCTASE"/>
    <property type="match status" value="1"/>
</dbReference>
<dbReference type="InterPro" id="IPR052019">
    <property type="entry name" value="F420H2_bilvrd_red/Heme_oxyg"/>
</dbReference>
<evidence type="ECO:0000259" key="2">
    <source>
        <dbReference type="Pfam" id="PF01243"/>
    </source>
</evidence>
<gene>
    <name evidence="3" type="ORF">GCM10025875_19890</name>
</gene>
<dbReference type="Pfam" id="PF01243">
    <property type="entry name" value="PNPOx_N"/>
    <property type="match status" value="1"/>
</dbReference>
<keyword evidence="4" id="KW-1185">Reference proteome</keyword>
<comment type="caution">
    <text evidence="3">The sequence shown here is derived from an EMBL/GenBank/DDBJ whole genome shotgun (WGS) entry which is preliminary data.</text>
</comment>
<dbReference type="SUPFAM" id="SSF50475">
    <property type="entry name" value="FMN-binding split barrel"/>
    <property type="match status" value="1"/>
</dbReference>
<dbReference type="InterPro" id="IPR012349">
    <property type="entry name" value="Split_barrel_FMN-bd"/>
</dbReference>
<dbReference type="GO" id="GO:0005829">
    <property type="term" value="C:cytosol"/>
    <property type="evidence" value="ECO:0007669"/>
    <property type="project" value="TreeGrafter"/>
</dbReference>
<dbReference type="Proteomes" id="UP001157161">
    <property type="component" value="Unassembled WGS sequence"/>
</dbReference>
<reference evidence="3" key="2">
    <citation type="submission" date="2023-02" db="EMBL/GenBank/DDBJ databases">
        <authorList>
            <person name="Sun Q."/>
            <person name="Mori K."/>
        </authorList>
    </citation>
    <scope>NUCLEOTIDE SEQUENCE</scope>
    <source>
        <strain evidence="3">NBRC 112290</strain>
    </source>
</reference>
<name>A0AA37XEY0_9MICO</name>
<sequence length="140" mass="15045">MDEHSPAAPRLTADGLASVTERHLATLSTLGPTGLLHVVAVGFTWHGGVVRVITREGSQKVRNIERDPLATVAQVAGPQWLSFAGHARVVRDADSVALAVDLYARRYRQPQPNPQRVAIELVPSRIMGSRGLVVTGSALR</sequence>
<dbReference type="EMBL" id="BSUM01000001">
    <property type="protein sequence ID" value="GMA31997.1"/>
    <property type="molecule type" value="Genomic_DNA"/>
</dbReference>
<dbReference type="NCBIfam" id="TIGR03618">
    <property type="entry name" value="Rv1155_F420"/>
    <property type="match status" value="1"/>
</dbReference>
<dbReference type="PANTHER" id="PTHR35176">
    <property type="entry name" value="HEME OXYGENASE HI_0854-RELATED"/>
    <property type="match status" value="1"/>
</dbReference>
<accession>A0AA37XEY0</accession>
<organism evidence="3 4">
    <name type="scientific">Litorihabitans aurantiacus</name>
    <dbReference type="NCBI Taxonomy" id="1930061"/>
    <lineage>
        <taxon>Bacteria</taxon>
        <taxon>Bacillati</taxon>
        <taxon>Actinomycetota</taxon>
        <taxon>Actinomycetes</taxon>
        <taxon>Micrococcales</taxon>
        <taxon>Beutenbergiaceae</taxon>
        <taxon>Litorihabitans</taxon>
    </lineage>
</organism>
<keyword evidence="1" id="KW-0560">Oxidoreductase</keyword>
<dbReference type="InterPro" id="IPR019920">
    <property type="entry name" value="F420-binding_dom_put"/>
</dbReference>
<dbReference type="InterPro" id="IPR011576">
    <property type="entry name" value="Pyridox_Oxase_N"/>
</dbReference>
<protein>
    <recommendedName>
        <fullName evidence="2">Pyridoxamine 5'-phosphate oxidase N-terminal domain-containing protein</fullName>
    </recommendedName>
</protein>
<reference evidence="3" key="1">
    <citation type="journal article" date="2014" name="Int. J. Syst. Evol. Microbiol.">
        <title>Complete genome sequence of Corynebacterium casei LMG S-19264T (=DSM 44701T), isolated from a smear-ripened cheese.</title>
        <authorList>
            <consortium name="US DOE Joint Genome Institute (JGI-PGF)"/>
            <person name="Walter F."/>
            <person name="Albersmeier A."/>
            <person name="Kalinowski J."/>
            <person name="Ruckert C."/>
        </authorList>
    </citation>
    <scope>NUCLEOTIDE SEQUENCE</scope>
    <source>
        <strain evidence="3">NBRC 112290</strain>
    </source>
</reference>